<feature type="compositionally biased region" description="Basic and acidic residues" evidence="2">
    <location>
        <begin position="32"/>
        <end position="43"/>
    </location>
</feature>
<dbReference type="SUPFAM" id="SSF52129">
    <property type="entry name" value="Caspase-like"/>
    <property type="match status" value="1"/>
</dbReference>
<keyword evidence="1" id="KW-0677">Repeat</keyword>
<dbReference type="Pfam" id="PF02493">
    <property type="entry name" value="MORN"/>
    <property type="match status" value="10"/>
</dbReference>
<gene>
    <name evidence="3" type="ORF">ACFOMF_12635</name>
</gene>
<dbReference type="InterPro" id="IPR001096">
    <property type="entry name" value="Peptidase_C13"/>
</dbReference>
<evidence type="ECO:0000256" key="2">
    <source>
        <dbReference type="SAM" id="MobiDB-lite"/>
    </source>
</evidence>
<dbReference type="SMART" id="SM00698">
    <property type="entry name" value="MORN"/>
    <property type="match status" value="9"/>
</dbReference>
<dbReference type="Pfam" id="PF01650">
    <property type="entry name" value="Peptidase_C13"/>
    <property type="match status" value="1"/>
</dbReference>
<dbReference type="EMBL" id="JBHRXZ010000022">
    <property type="protein sequence ID" value="MFC3608627.1"/>
    <property type="molecule type" value="Genomic_DNA"/>
</dbReference>
<evidence type="ECO:0000256" key="1">
    <source>
        <dbReference type="ARBA" id="ARBA00022737"/>
    </source>
</evidence>
<organism evidence="3 4">
    <name type="scientific">Stutzerimonas tarimensis</name>
    <dbReference type="NCBI Taxonomy" id="1507735"/>
    <lineage>
        <taxon>Bacteria</taxon>
        <taxon>Pseudomonadati</taxon>
        <taxon>Pseudomonadota</taxon>
        <taxon>Gammaproteobacteria</taxon>
        <taxon>Pseudomonadales</taxon>
        <taxon>Pseudomonadaceae</taxon>
        <taxon>Stutzerimonas</taxon>
    </lineage>
</organism>
<dbReference type="Gene3D" id="3.40.50.1460">
    <property type="match status" value="1"/>
</dbReference>
<dbReference type="SUPFAM" id="SSF82185">
    <property type="entry name" value="Histone H3 K4-specific methyltransferase SET7/9 N-terminal domain"/>
    <property type="match status" value="2"/>
</dbReference>
<sequence>MRLLPVFALLLLTACDNSGPATTPDAVLPDGGHFRGEQAEGRPHGQGRISYPSGGFYEGQFHDGRFAGHGVWQGASGDRYEGEFRDGLFHGLGHYQYADGARYRGEFRLGRMHGVGVFEQEGLTYRGALEDDRYHGEGVLELPGERFSGTFRAGQLEGLGEYRNDDGDHYAGEFAASQFHGQGRYRTAFGEQWSGQFAAGEPNGPGEHLAADGSRYQGELRQWRYQGQGRLERADGSVYTGQFSDGRFAGEGEQVLADGTRRAGIWRQGRLLAAPDGRPLADPLDLALLEQGRLLADTLAALPPSTSAAELYSLIVAGDGRQSVFLREADFVGQLLAERFAAHGQISLVNHRDHLKDRPMATRESLSRAIQALAANSGEEDLILLYLTSHGSADHELILHQPGLSLADLPAGELAWLLEPLAERNKIVIVSACYSGGFIPVLADPRTLVITAARADRTSFGCSETSDFTYFGRALFAEALQETRDLGEAFGRAREQVALREEADAFEASEPQMSEAPLVLEHWRRILNTEQRETP</sequence>
<proteinExistence type="predicted"/>
<dbReference type="RefSeq" id="WP_386365329.1">
    <property type="nucleotide sequence ID" value="NZ_JBHRXZ010000022.1"/>
</dbReference>
<dbReference type="InterPro" id="IPR029030">
    <property type="entry name" value="Caspase-like_dom_sf"/>
</dbReference>
<comment type="caution">
    <text evidence="3">The sequence shown here is derived from an EMBL/GenBank/DDBJ whole genome shotgun (WGS) entry which is preliminary data.</text>
</comment>
<accession>A0ABV7T7Q3</accession>
<dbReference type="PROSITE" id="PS51257">
    <property type="entry name" value="PROKAR_LIPOPROTEIN"/>
    <property type="match status" value="1"/>
</dbReference>
<protein>
    <submittedName>
        <fullName evidence="3">C13 family peptidase</fullName>
    </submittedName>
</protein>
<dbReference type="PANTHER" id="PTHR43215">
    <property type="entry name" value="RADIAL SPOKE HEAD 1 HOMOLOG"/>
    <property type="match status" value="1"/>
</dbReference>
<dbReference type="PANTHER" id="PTHR43215:SF14">
    <property type="entry name" value="RADIAL SPOKE HEAD 1 HOMOLOG"/>
    <property type="match status" value="1"/>
</dbReference>
<feature type="region of interest" description="Disordered" evidence="2">
    <location>
        <begin position="21"/>
        <end position="46"/>
    </location>
</feature>
<dbReference type="Proteomes" id="UP001595630">
    <property type="component" value="Unassembled WGS sequence"/>
</dbReference>
<keyword evidence="4" id="KW-1185">Reference proteome</keyword>
<evidence type="ECO:0000313" key="3">
    <source>
        <dbReference type="EMBL" id="MFC3608627.1"/>
    </source>
</evidence>
<reference evidence="4" key="1">
    <citation type="journal article" date="2019" name="Int. J. Syst. Evol. Microbiol.">
        <title>The Global Catalogue of Microorganisms (GCM) 10K type strain sequencing project: providing services to taxonomists for standard genome sequencing and annotation.</title>
        <authorList>
            <consortium name="The Broad Institute Genomics Platform"/>
            <consortium name="The Broad Institute Genome Sequencing Center for Infectious Disease"/>
            <person name="Wu L."/>
            <person name="Ma J."/>
        </authorList>
    </citation>
    <scope>NUCLEOTIDE SEQUENCE [LARGE SCALE GENOMIC DNA]</scope>
    <source>
        <strain evidence="4">KCTC 42447</strain>
    </source>
</reference>
<dbReference type="Gene3D" id="2.20.110.10">
    <property type="entry name" value="Histone H3 K4-specific methyltransferase SET7/9 N-terminal domain"/>
    <property type="match status" value="2"/>
</dbReference>
<dbReference type="InterPro" id="IPR003409">
    <property type="entry name" value="MORN"/>
</dbReference>
<name>A0ABV7T7Q3_9GAMM</name>
<evidence type="ECO:0000313" key="4">
    <source>
        <dbReference type="Proteomes" id="UP001595630"/>
    </source>
</evidence>